<dbReference type="Proteomes" id="UP000434172">
    <property type="component" value="Unassembled WGS sequence"/>
</dbReference>
<evidence type="ECO:0000313" key="3">
    <source>
        <dbReference type="Proteomes" id="UP000434172"/>
    </source>
</evidence>
<accession>A0A8H3WDP2</accession>
<evidence type="ECO:0000259" key="1">
    <source>
        <dbReference type="Pfam" id="PF00135"/>
    </source>
</evidence>
<dbReference type="PANTHER" id="PTHR11559">
    <property type="entry name" value="CARBOXYLESTERASE"/>
    <property type="match status" value="1"/>
</dbReference>
<dbReference type="InterPro" id="IPR002018">
    <property type="entry name" value="CarbesteraseB"/>
</dbReference>
<dbReference type="Pfam" id="PF00135">
    <property type="entry name" value="COesterase"/>
    <property type="match status" value="1"/>
</dbReference>
<reference evidence="2 3" key="1">
    <citation type="submission" date="2019-12" db="EMBL/GenBank/DDBJ databases">
        <title>A genome sequence resource for the geographically widespread anthracnose pathogen Colletotrichum asianum.</title>
        <authorList>
            <person name="Meng Y."/>
        </authorList>
    </citation>
    <scope>NUCLEOTIDE SEQUENCE [LARGE SCALE GENOMIC DNA]</scope>
    <source>
        <strain evidence="2 3">ICMP 18580</strain>
    </source>
</reference>
<dbReference type="AlphaFoldDB" id="A0A8H3WDP2"/>
<keyword evidence="3" id="KW-1185">Reference proteome</keyword>
<gene>
    <name evidence="2" type="ORF">GQ607_007720</name>
</gene>
<protein>
    <submittedName>
        <fullName evidence="2">Carboxylesterase</fullName>
    </submittedName>
</protein>
<dbReference type="OrthoDB" id="408631at2759"/>
<dbReference type="EMBL" id="WOWK01000039">
    <property type="protein sequence ID" value="KAF0325099.1"/>
    <property type="molecule type" value="Genomic_DNA"/>
</dbReference>
<comment type="caution">
    <text evidence="2">The sequence shown here is derived from an EMBL/GenBank/DDBJ whole genome shotgun (WGS) entry which is preliminary data.</text>
</comment>
<proteinExistence type="predicted"/>
<name>A0A8H3WDP2_9PEZI</name>
<dbReference type="Gene3D" id="3.40.50.1820">
    <property type="entry name" value="alpha/beta hydrolase"/>
    <property type="match status" value="1"/>
</dbReference>
<dbReference type="InterPro" id="IPR029058">
    <property type="entry name" value="AB_hydrolase_fold"/>
</dbReference>
<evidence type="ECO:0000313" key="2">
    <source>
        <dbReference type="EMBL" id="KAF0325099.1"/>
    </source>
</evidence>
<feature type="domain" description="Carboxylesterase type B" evidence="1">
    <location>
        <begin position="1"/>
        <end position="285"/>
    </location>
</feature>
<dbReference type="InterPro" id="IPR050309">
    <property type="entry name" value="Type-B_Carboxylest/Lipase"/>
</dbReference>
<sequence>MGQSAGSAATYHILNSPLHNITIHGAIIQSGVRDPHNPLATSLAENYRTLDVNMDTAARFMASLNCSDIACMRALPMDDLVTEFLSSEFDFTATLDYYAMPDTYLNALEKGIAQNVPIMTGNTKDESGASYGLNITLATYLSDLNETYGTWQQEFLAAYPANDSATASAAYNAQFTDRSKVGTYFWSQLWAKNATSSVYNYIWDHAPPGQTQGANHESEINYAMNNLYGTDLPWTSEDYAIAETMNAYWVAFIMNGNPNAEGLADWAPATDANATVMELSERFQVLPIAKESQIDLFSRWFDSLVAY</sequence>
<organism evidence="2 3">
    <name type="scientific">Colletotrichum asianum</name>
    <dbReference type="NCBI Taxonomy" id="702518"/>
    <lineage>
        <taxon>Eukaryota</taxon>
        <taxon>Fungi</taxon>
        <taxon>Dikarya</taxon>
        <taxon>Ascomycota</taxon>
        <taxon>Pezizomycotina</taxon>
        <taxon>Sordariomycetes</taxon>
        <taxon>Hypocreomycetidae</taxon>
        <taxon>Glomerellales</taxon>
        <taxon>Glomerellaceae</taxon>
        <taxon>Colletotrichum</taxon>
        <taxon>Colletotrichum gloeosporioides species complex</taxon>
    </lineage>
</organism>
<dbReference type="SUPFAM" id="SSF53474">
    <property type="entry name" value="alpha/beta-Hydrolases"/>
    <property type="match status" value="1"/>
</dbReference>